<gene>
    <name evidence="1" type="ORF">B5807_06708</name>
</gene>
<evidence type="ECO:0000313" key="1">
    <source>
        <dbReference type="EMBL" id="OSS47757.1"/>
    </source>
</evidence>
<dbReference type="Proteomes" id="UP000193240">
    <property type="component" value="Unassembled WGS sequence"/>
</dbReference>
<sequence>MDSLPFEILSRIIYFLKGPYGIDKLSSYASISISWQAAIERFMFRTTRVKLLSKSLDQVRRVLLTNDARRVQYVRTLSVDLGSSPLDDDSAAIQNGVISIDEEW</sequence>
<dbReference type="AlphaFoldDB" id="A0A1Y2LX63"/>
<evidence type="ECO:0008006" key="3">
    <source>
        <dbReference type="Google" id="ProtNLM"/>
    </source>
</evidence>
<name>A0A1Y2LX63_EPING</name>
<dbReference type="InParanoid" id="A0A1Y2LX63"/>
<protein>
    <recommendedName>
        <fullName evidence="3">F-box domain-containing protein</fullName>
    </recommendedName>
</protein>
<organism evidence="1 2">
    <name type="scientific">Epicoccum nigrum</name>
    <name type="common">Soil fungus</name>
    <name type="synonym">Epicoccum purpurascens</name>
    <dbReference type="NCBI Taxonomy" id="105696"/>
    <lineage>
        <taxon>Eukaryota</taxon>
        <taxon>Fungi</taxon>
        <taxon>Dikarya</taxon>
        <taxon>Ascomycota</taxon>
        <taxon>Pezizomycotina</taxon>
        <taxon>Dothideomycetes</taxon>
        <taxon>Pleosporomycetidae</taxon>
        <taxon>Pleosporales</taxon>
        <taxon>Pleosporineae</taxon>
        <taxon>Didymellaceae</taxon>
        <taxon>Epicoccum</taxon>
    </lineage>
</organism>
<reference evidence="1 2" key="1">
    <citation type="journal article" date="2017" name="Genome Announc.">
        <title>Genome sequence of the saprophytic ascomycete Epicoccum nigrum ICMP 19927 strain isolated from New Zealand.</title>
        <authorList>
            <person name="Fokin M."/>
            <person name="Fleetwood D."/>
            <person name="Weir B.S."/>
            <person name="Villas-Boas S.G."/>
        </authorList>
    </citation>
    <scope>NUCLEOTIDE SEQUENCE [LARGE SCALE GENOMIC DNA]</scope>
    <source>
        <strain evidence="1 2">ICMP 19927</strain>
    </source>
</reference>
<keyword evidence="2" id="KW-1185">Reference proteome</keyword>
<accession>A0A1Y2LX63</accession>
<proteinExistence type="predicted"/>
<dbReference type="EMBL" id="KZ107847">
    <property type="protein sequence ID" value="OSS47757.1"/>
    <property type="molecule type" value="Genomic_DNA"/>
</dbReference>
<evidence type="ECO:0000313" key="2">
    <source>
        <dbReference type="Proteomes" id="UP000193240"/>
    </source>
</evidence>